<evidence type="ECO:0000259" key="4">
    <source>
        <dbReference type="PROSITE" id="PS51077"/>
    </source>
</evidence>
<keyword evidence="2" id="KW-0238">DNA-binding</keyword>
<dbReference type="PROSITE" id="PS51077">
    <property type="entry name" value="HTH_ICLR"/>
    <property type="match status" value="1"/>
</dbReference>
<dbReference type="Pfam" id="PF09339">
    <property type="entry name" value="HTH_IclR"/>
    <property type="match status" value="1"/>
</dbReference>
<dbReference type="Proteomes" id="UP000751852">
    <property type="component" value="Unassembled WGS sequence"/>
</dbReference>
<dbReference type="Pfam" id="PF01614">
    <property type="entry name" value="IclR_C"/>
    <property type="match status" value="1"/>
</dbReference>
<comment type="caution">
    <text evidence="6">The sequence shown here is derived from an EMBL/GenBank/DDBJ whole genome shotgun (WGS) entry which is preliminary data.</text>
</comment>
<dbReference type="InterPro" id="IPR036390">
    <property type="entry name" value="WH_DNA-bd_sf"/>
</dbReference>
<dbReference type="InterPro" id="IPR014757">
    <property type="entry name" value="Tscrpt_reg_IclR_C"/>
</dbReference>
<dbReference type="RefSeq" id="WP_198617467.1">
    <property type="nucleotide sequence ID" value="NZ_JABANU010000006.1"/>
</dbReference>
<reference evidence="6 7" key="1">
    <citation type="submission" date="2020-04" db="EMBL/GenBank/DDBJ databases">
        <title>Staphylococcus species from domestic dog.</title>
        <authorList>
            <person name="Paterson G.K."/>
        </authorList>
    </citation>
    <scope>NUCLEOTIDE SEQUENCE [LARGE SCALE GENOMIC DNA]</scope>
    <source>
        <strain evidence="6 7">H16/1A</strain>
    </source>
</reference>
<dbReference type="InterPro" id="IPR029016">
    <property type="entry name" value="GAF-like_dom_sf"/>
</dbReference>
<dbReference type="SUPFAM" id="SSF55781">
    <property type="entry name" value="GAF domain-like"/>
    <property type="match status" value="1"/>
</dbReference>
<gene>
    <name evidence="6" type="ORF">HHH54_03600</name>
</gene>
<evidence type="ECO:0000256" key="1">
    <source>
        <dbReference type="ARBA" id="ARBA00023015"/>
    </source>
</evidence>
<feature type="domain" description="HTH iclR-type" evidence="4">
    <location>
        <begin position="5"/>
        <end position="65"/>
    </location>
</feature>
<dbReference type="Gene3D" id="3.30.450.40">
    <property type="match status" value="1"/>
</dbReference>
<name>A0ABS0T7G0_9STAP</name>
<dbReference type="InterPro" id="IPR050707">
    <property type="entry name" value="HTH_MetabolicPath_Reg"/>
</dbReference>
<dbReference type="SMART" id="SM00346">
    <property type="entry name" value="HTH_ICLR"/>
    <property type="match status" value="1"/>
</dbReference>
<dbReference type="InterPro" id="IPR036388">
    <property type="entry name" value="WH-like_DNA-bd_sf"/>
</dbReference>
<keyword evidence="1" id="KW-0805">Transcription regulation</keyword>
<feature type="domain" description="IclR-ED" evidence="5">
    <location>
        <begin position="66"/>
        <end position="246"/>
    </location>
</feature>
<evidence type="ECO:0000256" key="2">
    <source>
        <dbReference type="ARBA" id="ARBA00023125"/>
    </source>
</evidence>
<evidence type="ECO:0000256" key="3">
    <source>
        <dbReference type="ARBA" id="ARBA00023163"/>
    </source>
</evidence>
<accession>A0ABS0T7G0</accession>
<evidence type="ECO:0000259" key="5">
    <source>
        <dbReference type="PROSITE" id="PS51078"/>
    </source>
</evidence>
<proteinExistence type="predicted"/>
<keyword evidence="7" id="KW-1185">Reference proteome</keyword>
<dbReference type="EMBL" id="JABANU010000006">
    <property type="protein sequence ID" value="MBI5974684.1"/>
    <property type="molecule type" value="Genomic_DNA"/>
</dbReference>
<evidence type="ECO:0000313" key="7">
    <source>
        <dbReference type="Proteomes" id="UP000751852"/>
    </source>
</evidence>
<evidence type="ECO:0000313" key="6">
    <source>
        <dbReference type="EMBL" id="MBI5974684.1"/>
    </source>
</evidence>
<dbReference type="PANTHER" id="PTHR30136:SF35">
    <property type="entry name" value="HTH-TYPE TRANSCRIPTIONAL REGULATOR RV1719"/>
    <property type="match status" value="1"/>
</dbReference>
<sequence length="252" mass="28530">MGENIKTIVQAFQIIEHISNHRVMGISELSKALDMPKATIFRTIKTLENLDVIQQNDDATYTLGYKMLVYSQNVDVASQLITLAKPLMKRIADNFGETVNLGIPYKTEVLFIHSEVGEFYTLQPQLARTSPMYCSGIGKLFLVDMTDSEVKTYISTAKKRTIHTLTTFQQFEQEKAKIIREGYALDEEEYEYGLSCMAIPIKDKAGQTRAALSISGPTSRLKFKGYETLLEQLKAEVKTLNQQLLAIDYFES</sequence>
<keyword evidence="3" id="KW-0804">Transcription</keyword>
<dbReference type="Gene3D" id="1.10.10.10">
    <property type="entry name" value="Winged helix-like DNA-binding domain superfamily/Winged helix DNA-binding domain"/>
    <property type="match status" value="1"/>
</dbReference>
<dbReference type="InterPro" id="IPR005471">
    <property type="entry name" value="Tscrpt_reg_IclR_N"/>
</dbReference>
<protein>
    <submittedName>
        <fullName evidence="6">IclR family transcriptional regulator</fullName>
    </submittedName>
</protein>
<dbReference type="SUPFAM" id="SSF46785">
    <property type="entry name" value="Winged helix' DNA-binding domain"/>
    <property type="match status" value="1"/>
</dbReference>
<dbReference type="PROSITE" id="PS51078">
    <property type="entry name" value="ICLR_ED"/>
    <property type="match status" value="1"/>
</dbReference>
<dbReference type="PANTHER" id="PTHR30136">
    <property type="entry name" value="HELIX-TURN-HELIX TRANSCRIPTIONAL REGULATOR, ICLR FAMILY"/>
    <property type="match status" value="1"/>
</dbReference>
<organism evidence="6 7">
    <name type="scientific">Staphylococcus canis</name>
    <dbReference type="NCBI Taxonomy" id="2724942"/>
    <lineage>
        <taxon>Bacteria</taxon>
        <taxon>Bacillati</taxon>
        <taxon>Bacillota</taxon>
        <taxon>Bacilli</taxon>
        <taxon>Bacillales</taxon>
        <taxon>Staphylococcaceae</taxon>
        <taxon>Staphylococcus</taxon>
    </lineage>
</organism>